<proteinExistence type="predicted"/>
<dbReference type="Proteomes" id="UP000499080">
    <property type="component" value="Unassembled WGS sequence"/>
</dbReference>
<evidence type="ECO:0000313" key="2">
    <source>
        <dbReference type="Proteomes" id="UP000499080"/>
    </source>
</evidence>
<name>A0A4Y2L6Z5_ARAVE</name>
<dbReference type="OrthoDB" id="6423370at2759"/>
<organism evidence="1 2">
    <name type="scientific">Araneus ventricosus</name>
    <name type="common">Orbweaver spider</name>
    <name type="synonym">Epeira ventricosa</name>
    <dbReference type="NCBI Taxonomy" id="182803"/>
    <lineage>
        <taxon>Eukaryota</taxon>
        <taxon>Metazoa</taxon>
        <taxon>Ecdysozoa</taxon>
        <taxon>Arthropoda</taxon>
        <taxon>Chelicerata</taxon>
        <taxon>Arachnida</taxon>
        <taxon>Araneae</taxon>
        <taxon>Araneomorphae</taxon>
        <taxon>Entelegynae</taxon>
        <taxon>Araneoidea</taxon>
        <taxon>Araneidae</taxon>
        <taxon>Araneus</taxon>
    </lineage>
</organism>
<keyword evidence="2" id="KW-1185">Reference proteome</keyword>
<accession>A0A4Y2L6Z5</accession>
<feature type="non-terminal residue" evidence="1">
    <location>
        <position position="100"/>
    </location>
</feature>
<reference evidence="1 2" key="1">
    <citation type="journal article" date="2019" name="Sci. Rep.">
        <title>Orb-weaving spider Araneus ventricosus genome elucidates the spidroin gene catalogue.</title>
        <authorList>
            <person name="Kono N."/>
            <person name="Nakamura H."/>
            <person name="Ohtoshi R."/>
            <person name="Moran D.A.P."/>
            <person name="Shinohara A."/>
            <person name="Yoshida Y."/>
            <person name="Fujiwara M."/>
            <person name="Mori M."/>
            <person name="Tomita M."/>
            <person name="Arakawa K."/>
        </authorList>
    </citation>
    <scope>NUCLEOTIDE SEQUENCE [LARGE SCALE GENOMIC DNA]</scope>
</reference>
<dbReference type="AlphaFoldDB" id="A0A4Y2L6Z5"/>
<protein>
    <submittedName>
        <fullName evidence="1">Uncharacterized protein</fullName>
    </submittedName>
</protein>
<comment type="caution">
    <text evidence="1">The sequence shown here is derived from an EMBL/GenBank/DDBJ whole genome shotgun (WGS) entry which is preliminary data.</text>
</comment>
<gene>
    <name evidence="1" type="ORF">AVEN_227613_1</name>
</gene>
<sequence length="100" mass="11417">MPWLMDAGRCIVNALHNSAPDVTDTFTGGKGVDFNLKLDFLKSFFGKSNLCISTLAIFNFCDFPLVYRKSWNSHYENLLETWITEFNSLLDEDTVLLMPT</sequence>
<evidence type="ECO:0000313" key="1">
    <source>
        <dbReference type="EMBL" id="GBN10264.1"/>
    </source>
</evidence>
<dbReference type="EMBL" id="BGPR01275596">
    <property type="protein sequence ID" value="GBN10264.1"/>
    <property type="molecule type" value="Genomic_DNA"/>
</dbReference>